<dbReference type="InterPro" id="IPR000835">
    <property type="entry name" value="HTH_MarR-typ"/>
</dbReference>
<dbReference type="GO" id="GO:0003700">
    <property type="term" value="F:DNA-binding transcription factor activity"/>
    <property type="evidence" value="ECO:0007669"/>
    <property type="project" value="InterPro"/>
</dbReference>
<keyword evidence="4" id="KW-1185">Reference proteome</keyword>
<organism evidence="3 4">
    <name type="scientific">Solihabitans fulvus</name>
    <dbReference type="NCBI Taxonomy" id="1892852"/>
    <lineage>
        <taxon>Bacteria</taxon>
        <taxon>Bacillati</taxon>
        <taxon>Actinomycetota</taxon>
        <taxon>Actinomycetes</taxon>
        <taxon>Pseudonocardiales</taxon>
        <taxon>Pseudonocardiaceae</taxon>
        <taxon>Solihabitans</taxon>
    </lineage>
</organism>
<evidence type="ECO:0000313" key="3">
    <source>
        <dbReference type="EMBL" id="KAA2255227.1"/>
    </source>
</evidence>
<dbReference type="AlphaFoldDB" id="A0A5B2WZ95"/>
<feature type="domain" description="HTH marR-type" evidence="2">
    <location>
        <begin position="19"/>
        <end position="157"/>
    </location>
</feature>
<evidence type="ECO:0000259" key="2">
    <source>
        <dbReference type="PROSITE" id="PS50995"/>
    </source>
</evidence>
<name>A0A5B2WZ95_9PSEU</name>
<dbReference type="InterPro" id="IPR036390">
    <property type="entry name" value="WH_DNA-bd_sf"/>
</dbReference>
<dbReference type="GO" id="GO:0006950">
    <property type="term" value="P:response to stress"/>
    <property type="evidence" value="ECO:0007669"/>
    <property type="project" value="TreeGrafter"/>
</dbReference>
<accession>A0A5B2WZ95</accession>
<evidence type="ECO:0000313" key="4">
    <source>
        <dbReference type="Proteomes" id="UP000323454"/>
    </source>
</evidence>
<dbReference type="RefSeq" id="WP_149852981.1">
    <property type="nucleotide sequence ID" value="NZ_VUOB01000058.1"/>
</dbReference>
<dbReference type="PRINTS" id="PR00598">
    <property type="entry name" value="HTHMARR"/>
</dbReference>
<comment type="caution">
    <text evidence="3">The sequence shown here is derived from an EMBL/GenBank/DDBJ whole genome shotgun (WGS) entry which is preliminary data.</text>
</comment>
<feature type="region of interest" description="Disordered" evidence="1">
    <location>
        <begin position="1"/>
        <end position="21"/>
    </location>
</feature>
<dbReference type="SUPFAM" id="SSF46785">
    <property type="entry name" value="Winged helix' DNA-binding domain"/>
    <property type="match status" value="1"/>
</dbReference>
<dbReference type="EMBL" id="VUOB01000058">
    <property type="protein sequence ID" value="KAA2255227.1"/>
    <property type="molecule type" value="Genomic_DNA"/>
</dbReference>
<proteinExistence type="predicted"/>
<dbReference type="SMART" id="SM00347">
    <property type="entry name" value="HTH_MARR"/>
    <property type="match status" value="1"/>
</dbReference>
<protein>
    <submittedName>
        <fullName evidence="3">MarR family transcriptional regulator</fullName>
    </submittedName>
</protein>
<reference evidence="3 4" key="2">
    <citation type="submission" date="2019-09" db="EMBL/GenBank/DDBJ databases">
        <authorList>
            <person name="Jin C."/>
        </authorList>
    </citation>
    <scope>NUCLEOTIDE SEQUENCE [LARGE SCALE GENOMIC DNA]</scope>
    <source>
        <strain evidence="3 4">AN110305</strain>
    </source>
</reference>
<dbReference type="PANTHER" id="PTHR33164:SF106">
    <property type="entry name" value="TRANSCRIPTIONAL REGULATORY PROTEIN"/>
    <property type="match status" value="1"/>
</dbReference>
<evidence type="ECO:0000256" key="1">
    <source>
        <dbReference type="SAM" id="MobiDB-lite"/>
    </source>
</evidence>
<dbReference type="OrthoDB" id="3173926at2"/>
<dbReference type="InterPro" id="IPR036388">
    <property type="entry name" value="WH-like_DNA-bd_sf"/>
</dbReference>
<sequence>MSSVPSGGKGSGADSVRRRRRSTVAVKESLRELRNQLSLLNHQVGARLALKDVDLDCLELIVAHGPLSPSALARRAGLHPATMTGILDRLQRGGWVVRERDPEAADRRAVTVRAVRDRNGELFRLYSGMNTAMDGICAEYTDDELELLADFLRRTTDAGRVATDELTAD</sequence>
<dbReference type="Gene3D" id="1.10.10.10">
    <property type="entry name" value="Winged helix-like DNA-binding domain superfamily/Winged helix DNA-binding domain"/>
    <property type="match status" value="1"/>
</dbReference>
<dbReference type="PANTHER" id="PTHR33164">
    <property type="entry name" value="TRANSCRIPTIONAL REGULATOR, MARR FAMILY"/>
    <property type="match status" value="1"/>
</dbReference>
<dbReference type="InterPro" id="IPR039422">
    <property type="entry name" value="MarR/SlyA-like"/>
</dbReference>
<dbReference type="Pfam" id="PF01047">
    <property type="entry name" value="MarR"/>
    <property type="match status" value="1"/>
</dbReference>
<reference evidence="3 4" key="1">
    <citation type="submission" date="2019-09" db="EMBL/GenBank/DDBJ databases">
        <title>Goodfellowia gen. nov., a new genus of the Pseudonocardineae related to Actinoalloteichus, containing Goodfellowia coeruleoviolacea gen. nov., comb. nov. gen. nov., comb. nov.</title>
        <authorList>
            <person name="Labeda D."/>
        </authorList>
    </citation>
    <scope>NUCLEOTIDE SEQUENCE [LARGE SCALE GENOMIC DNA]</scope>
    <source>
        <strain evidence="3 4">AN110305</strain>
    </source>
</reference>
<gene>
    <name evidence="3" type="ORF">F0L68_28820</name>
</gene>
<dbReference type="PROSITE" id="PS50995">
    <property type="entry name" value="HTH_MARR_2"/>
    <property type="match status" value="1"/>
</dbReference>
<dbReference type="Proteomes" id="UP000323454">
    <property type="component" value="Unassembled WGS sequence"/>
</dbReference>